<organism evidence="3 4">
    <name type="scientific">Kitasatospora nipponensis</name>
    <dbReference type="NCBI Taxonomy" id="258049"/>
    <lineage>
        <taxon>Bacteria</taxon>
        <taxon>Bacillati</taxon>
        <taxon>Actinomycetota</taxon>
        <taxon>Actinomycetes</taxon>
        <taxon>Kitasatosporales</taxon>
        <taxon>Streptomycetaceae</taxon>
        <taxon>Kitasatospora</taxon>
    </lineage>
</organism>
<keyword evidence="4" id="KW-1185">Reference proteome</keyword>
<feature type="signal peptide" evidence="2">
    <location>
        <begin position="1"/>
        <end position="25"/>
    </location>
</feature>
<evidence type="ECO:0000256" key="2">
    <source>
        <dbReference type="SAM" id="SignalP"/>
    </source>
</evidence>
<reference evidence="3 4" key="1">
    <citation type="journal article" date="2019" name="Int. J. Syst. Evol. Microbiol.">
        <title>The Global Catalogue of Microorganisms (GCM) 10K type strain sequencing project: providing services to taxonomists for standard genome sequencing and annotation.</title>
        <authorList>
            <consortium name="The Broad Institute Genomics Platform"/>
            <consortium name="The Broad Institute Genome Sequencing Center for Infectious Disease"/>
            <person name="Wu L."/>
            <person name="Ma J."/>
        </authorList>
    </citation>
    <scope>NUCLEOTIDE SEQUENCE [LARGE SCALE GENOMIC DNA]</scope>
    <source>
        <strain evidence="3 4">JCM 13004</strain>
    </source>
</reference>
<gene>
    <name evidence="3" type="ORF">GCM10009665_59220</name>
</gene>
<comment type="caution">
    <text evidence="3">The sequence shown here is derived from an EMBL/GenBank/DDBJ whole genome shotgun (WGS) entry which is preliminary data.</text>
</comment>
<keyword evidence="2" id="KW-0732">Signal</keyword>
<evidence type="ECO:0008006" key="5">
    <source>
        <dbReference type="Google" id="ProtNLM"/>
    </source>
</evidence>
<evidence type="ECO:0000256" key="1">
    <source>
        <dbReference type="SAM" id="MobiDB-lite"/>
    </source>
</evidence>
<dbReference type="RefSeq" id="WP_344445123.1">
    <property type="nucleotide sequence ID" value="NZ_BAAALF010000146.1"/>
</dbReference>
<protein>
    <recommendedName>
        <fullName evidence="5">Lipoprotein</fullName>
    </recommendedName>
</protein>
<evidence type="ECO:0000313" key="3">
    <source>
        <dbReference type="EMBL" id="GAA1261679.1"/>
    </source>
</evidence>
<dbReference type="PROSITE" id="PS51257">
    <property type="entry name" value="PROKAR_LIPOPROTEIN"/>
    <property type="match status" value="1"/>
</dbReference>
<dbReference type="Proteomes" id="UP001500037">
    <property type="component" value="Unassembled WGS sequence"/>
</dbReference>
<evidence type="ECO:0000313" key="4">
    <source>
        <dbReference type="Proteomes" id="UP001500037"/>
    </source>
</evidence>
<proteinExistence type="predicted"/>
<feature type="region of interest" description="Disordered" evidence="1">
    <location>
        <begin position="29"/>
        <end position="51"/>
    </location>
</feature>
<dbReference type="EMBL" id="BAAALF010000146">
    <property type="protein sequence ID" value="GAA1261679.1"/>
    <property type="molecule type" value="Genomic_DNA"/>
</dbReference>
<accession>A0ABN1WUU0</accession>
<sequence length="166" mass="17614">MRREPNRRPGARAGALVLVTVAALATGCASSPRTGAPTPPTPPQPQSLQADSVASQEFGLLAGGGWAPAWALWSDSAQQAISQADFVRLNTECRPPAGIAYVIDRSTTLDPATVRVDWHRAGATGSNTLLYQAGRWRFVPDEGALAEYRLGVEPLVQQRRAAGSCH</sequence>
<feature type="chain" id="PRO_5045319351" description="Lipoprotein" evidence="2">
    <location>
        <begin position="26"/>
        <end position="166"/>
    </location>
</feature>
<name>A0ABN1WUU0_9ACTN</name>